<dbReference type="SUPFAM" id="SSF56176">
    <property type="entry name" value="FAD-binding/transporter-associated domain-like"/>
    <property type="match status" value="1"/>
</dbReference>
<dbReference type="InterPro" id="IPR036318">
    <property type="entry name" value="FAD-bd_PCMH-like_sf"/>
</dbReference>
<keyword evidence="8" id="KW-1185">Reference proteome</keyword>
<dbReference type="PANTHER" id="PTHR42973">
    <property type="entry name" value="BINDING OXIDOREDUCTASE, PUTATIVE (AFU_ORTHOLOGUE AFUA_1G17690)-RELATED"/>
    <property type="match status" value="1"/>
</dbReference>
<dbReference type="PROSITE" id="PS51387">
    <property type="entry name" value="FAD_PCMH"/>
    <property type="match status" value="1"/>
</dbReference>
<evidence type="ECO:0000256" key="5">
    <source>
        <dbReference type="SAM" id="SignalP"/>
    </source>
</evidence>
<dbReference type="GO" id="GO:0071949">
    <property type="term" value="F:FAD binding"/>
    <property type="evidence" value="ECO:0007669"/>
    <property type="project" value="InterPro"/>
</dbReference>
<dbReference type="InterPro" id="IPR012951">
    <property type="entry name" value="BBE"/>
</dbReference>
<evidence type="ECO:0000313" key="8">
    <source>
        <dbReference type="Proteomes" id="UP001307849"/>
    </source>
</evidence>
<protein>
    <recommendedName>
        <fullName evidence="6">FAD-binding PCMH-type domain-containing protein</fullName>
    </recommendedName>
</protein>
<evidence type="ECO:0000256" key="1">
    <source>
        <dbReference type="ARBA" id="ARBA00005466"/>
    </source>
</evidence>
<organism evidence="7 8">
    <name type="scientific">Arthrobotrys conoides</name>
    <dbReference type="NCBI Taxonomy" id="74498"/>
    <lineage>
        <taxon>Eukaryota</taxon>
        <taxon>Fungi</taxon>
        <taxon>Dikarya</taxon>
        <taxon>Ascomycota</taxon>
        <taxon>Pezizomycotina</taxon>
        <taxon>Orbiliomycetes</taxon>
        <taxon>Orbiliales</taxon>
        <taxon>Orbiliaceae</taxon>
        <taxon>Arthrobotrys</taxon>
    </lineage>
</organism>
<dbReference type="Pfam" id="PF01565">
    <property type="entry name" value="FAD_binding_4"/>
    <property type="match status" value="1"/>
</dbReference>
<keyword evidence="3" id="KW-0274">FAD</keyword>
<feature type="signal peptide" evidence="5">
    <location>
        <begin position="1"/>
        <end position="21"/>
    </location>
</feature>
<evidence type="ECO:0000313" key="7">
    <source>
        <dbReference type="EMBL" id="KAK6519800.1"/>
    </source>
</evidence>
<comment type="caution">
    <text evidence="7">The sequence shown here is derived from an EMBL/GenBank/DDBJ whole genome shotgun (WGS) entry which is preliminary data.</text>
</comment>
<dbReference type="InterPro" id="IPR016169">
    <property type="entry name" value="FAD-bd_PCMH_sub2"/>
</dbReference>
<dbReference type="GO" id="GO:0016491">
    <property type="term" value="F:oxidoreductase activity"/>
    <property type="evidence" value="ECO:0007669"/>
    <property type="project" value="UniProtKB-KW"/>
</dbReference>
<evidence type="ECO:0000256" key="4">
    <source>
        <dbReference type="ARBA" id="ARBA00023002"/>
    </source>
</evidence>
<dbReference type="AlphaFoldDB" id="A0AAN8NV72"/>
<comment type="similarity">
    <text evidence="1">Belongs to the oxygen-dependent FAD-linked oxidoreductase family.</text>
</comment>
<keyword evidence="5" id="KW-0732">Signal</keyword>
<evidence type="ECO:0000256" key="2">
    <source>
        <dbReference type="ARBA" id="ARBA00022630"/>
    </source>
</evidence>
<keyword evidence="4" id="KW-0560">Oxidoreductase</keyword>
<proteinExistence type="inferred from homology"/>
<dbReference type="InterPro" id="IPR050416">
    <property type="entry name" value="FAD-linked_Oxidoreductase"/>
</dbReference>
<evidence type="ECO:0000256" key="3">
    <source>
        <dbReference type="ARBA" id="ARBA00022827"/>
    </source>
</evidence>
<dbReference type="PANTHER" id="PTHR42973:SF54">
    <property type="entry name" value="FAD-BINDING PCMH-TYPE DOMAIN-CONTAINING PROTEIN"/>
    <property type="match status" value="1"/>
</dbReference>
<name>A0AAN8NV72_9PEZI</name>
<feature type="domain" description="FAD-binding PCMH-type" evidence="6">
    <location>
        <begin position="64"/>
        <end position="235"/>
    </location>
</feature>
<evidence type="ECO:0000259" key="6">
    <source>
        <dbReference type="PROSITE" id="PS51387"/>
    </source>
</evidence>
<dbReference type="EMBL" id="JAVHJM010000001">
    <property type="protein sequence ID" value="KAK6519800.1"/>
    <property type="molecule type" value="Genomic_DNA"/>
</dbReference>
<sequence length="516" mass="56484">MHISTSTLLLVSSGLLGQSEASRPPKNPQECCNLLNQKFQGQGKVIMQSHPNYAGLNVHWLAASQLSPTCIFSPKTARDVSKAVALFSNYRCVFAIRGGSHMPNKGFSSTNNGVLVSLRDLNEISYNRHQHTVKVGAGNRWTNVYDHLDPKGVAVVGARDADVGVSGFLLGGGISFLSNKYGWAADNVVEYEVVLANGDIVHANKYQHVDLMGCLRGGSSNFGIVTSFTLKTYNIYAHAAGPVRYNASYVPQLFAPLYNYIATGQDADPNFHIIPNFIKNPGQPHRAIFITFYTKEVDLSNPPAVMKPWVDGSIPSYNNSLVNRTGVGSLPKYFAGTGGASLPFRSQWHVTSVLADEQLFRTIHALWLNVSAPFEASIPGFSNSLAMQPIGRKYIHTTNTAPGRNVLGIKRPLVIVSANIYWDNESDDATMNTFLLDLFAQIKAAAAAVGKLAGYEYLNYGAITQDPISSYGNDNLIRLRWAKRRYDPCNVFGTLVEGGYKIPGAHVDPLRCRFHH</sequence>
<dbReference type="Pfam" id="PF08031">
    <property type="entry name" value="BBE"/>
    <property type="match status" value="1"/>
</dbReference>
<dbReference type="InterPro" id="IPR016166">
    <property type="entry name" value="FAD-bd_PCMH"/>
</dbReference>
<gene>
    <name evidence="7" type="ORF">TWF506_000094</name>
</gene>
<dbReference type="Gene3D" id="3.30.465.10">
    <property type="match status" value="1"/>
</dbReference>
<reference evidence="7 8" key="1">
    <citation type="submission" date="2019-10" db="EMBL/GenBank/DDBJ databases">
        <authorList>
            <person name="Palmer J.M."/>
        </authorList>
    </citation>
    <scope>NUCLEOTIDE SEQUENCE [LARGE SCALE GENOMIC DNA]</scope>
    <source>
        <strain evidence="7 8">TWF506</strain>
    </source>
</reference>
<dbReference type="InterPro" id="IPR006094">
    <property type="entry name" value="Oxid_FAD_bind_N"/>
</dbReference>
<keyword evidence="2" id="KW-0285">Flavoprotein</keyword>
<feature type="chain" id="PRO_5042991646" description="FAD-binding PCMH-type domain-containing protein" evidence="5">
    <location>
        <begin position="22"/>
        <end position="516"/>
    </location>
</feature>
<accession>A0AAN8NV72</accession>
<dbReference type="Proteomes" id="UP001307849">
    <property type="component" value="Unassembled WGS sequence"/>
</dbReference>